<proteinExistence type="predicted"/>
<dbReference type="GO" id="GO:0035591">
    <property type="term" value="F:signaling adaptor activity"/>
    <property type="evidence" value="ECO:0007669"/>
    <property type="project" value="TreeGrafter"/>
</dbReference>
<dbReference type="GO" id="GO:0016477">
    <property type="term" value="P:cell migration"/>
    <property type="evidence" value="ECO:0007669"/>
    <property type="project" value="TreeGrafter"/>
</dbReference>
<keyword evidence="3" id="KW-1185">Reference proteome</keyword>
<evidence type="ECO:0000313" key="3">
    <source>
        <dbReference type="Proteomes" id="UP000024635"/>
    </source>
</evidence>
<dbReference type="GO" id="GO:0005737">
    <property type="term" value="C:cytoplasm"/>
    <property type="evidence" value="ECO:0007669"/>
    <property type="project" value="TreeGrafter"/>
</dbReference>
<evidence type="ECO:0000313" key="2">
    <source>
        <dbReference type="EMBL" id="EYC25779.1"/>
    </source>
</evidence>
<dbReference type="Pfam" id="PF00017">
    <property type="entry name" value="SH2"/>
    <property type="match status" value="1"/>
</dbReference>
<sequence length="215" mass="24913">MSRRRASDFAHDLLRSIVHRFRRDDTKRSLSTGDLVDNYVEMDFTQPTTSKLPAHFDDCDRVPMKFSSSTYPRLLSQHDHSAQKLVRHGSDVDRSCASTADYNRSQVWFYQGMDAKRAERLLQSAGCEEGSFVVSQQSTQYVLSFVHNSVVHHIRIGYSVKESGEAKFRLDIDRSFKNLHDLVTYYTKHRSFILPMKLKRGIARPLPMSHERTRA</sequence>
<dbReference type="InterPro" id="IPR051184">
    <property type="entry name" value="Tyrosine-phos_adapter"/>
</dbReference>
<dbReference type="SUPFAM" id="SSF55550">
    <property type="entry name" value="SH2 domain"/>
    <property type="match status" value="1"/>
</dbReference>
<protein>
    <submittedName>
        <fullName evidence="2">Uncharacterized protein</fullName>
    </submittedName>
</protein>
<dbReference type="PRINTS" id="PR00401">
    <property type="entry name" value="SH2DOMAIN"/>
</dbReference>
<dbReference type="InterPro" id="IPR000980">
    <property type="entry name" value="SH2"/>
</dbReference>
<comment type="caution">
    <text evidence="2">The sequence shown here is derived from an EMBL/GenBank/DDBJ whole genome shotgun (WGS) entry which is preliminary data.</text>
</comment>
<organism evidence="2 3">
    <name type="scientific">Ancylostoma ceylanicum</name>
    <dbReference type="NCBI Taxonomy" id="53326"/>
    <lineage>
        <taxon>Eukaryota</taxon>
        <taxon>Metazoa</taxon>
        <taxon>Ecdysozoa</taxon>
        <taxon>Nematoda</taxon>
        <taxon>Chromadorea</taxon>
        <taxon>Rhabditida</taxon>
        <taxon>Rhabditina</taxon>
        <taxon>Rhabditomorpha</taxon>
        <taxon>Strongyloidea</taxon>
        <taxon>Ancylostomatidae</taxon>
        <taxon>Ancylostomatinae</taxon>
        <taxon>Ancylostoma</taxon>
    </lineage>
</organism>
<keyword evidence="1" id="KW-0727">SH2 domain</keyword>
<dbReference type="STRING" id="53326.A0A016VDP1"/>
<reference evidence="3" key="1">
    <citation type="journal article" date="2015" name="Nat. Genet.">
        <title>The genome and transcriptome of the zoonotic hookworm Ancylostoma ceylanicum identify infection-specific gene families.</title>
        <authorList>
            <person name="Schwarz E.M."/>
            <person name="Hu Y."/>
            <person name="Antoshechkin I."/>
            <person name="Miller M.M."/>
            <person name="Sternberg P.W."/>
            <person name="Aroian R.V."/>
        </authorList>
    </citation>
    <scope>NUCLEOTIDE SEQUENCE</scope>
    <source>
        <strain evidence="3">HY135</strain>
    </source>
</reference>
<evidence type="ECO:0000256" key="1">
    <source>
        <dbReference type="ARBA" id="ARBA00022999"/>
    </source>
</evidence>
<dbReference type="GO" id="GO:0007167">
    <property type="term" value="P:enzyme-linked receptor protein signaling pathway"/>
    <property type="evidence" value="ECO:0007669"/>
    <property type="project" value="TreeGrafter"/>
</dbReference>
<dbReference type="EMBL" id="JARK01001347">
    <property type="protein sequence ID" value="EYC25779.1"/>
    <property type="molecule type" value="Genomic_DNA"/>
</dbReference>
<accession>A0A016VDP1</accession>
<dbReference type="Proteomes" id="UP000024635">
    <property type="component" value="Unassembled WGS sequence"/>
</dbReference>
<name>A0A016VDP1_9BILA</name>
<dbReference type="GO" id="GO:0030971">
    <property type="term" value="F:receptor tyrosine kinase binding"/>
    <property type="evidence" value="ECO:0007669"/>
    <property type="project" value="TreeGrafter"/>
</dbReference>
<dbReference type="OrthoDB" id="5799443at2759"/>
<gene>
    <name evidence="2" type="primary">Acey_s0011.g1380</name>
    <name evidence="2" type="synonym">Acey-Y37D8A.4</name>
    <name evidence="2" type="ORF">Y032_0011g1380</name>
</gene>
<dbReference type="AlphaFoldDB" id="A0A016VDP1"/>
<dbReference type="SMART" id="SM00252">
    <property type="entry name" value="SH2"/>
    <property type="match status" value="1"/>
</dbReference>
<dbReference type="InterPro" id="IPR036860">
    <property type="entry name" value="SH2_dom_sf"/>
</dbReference>
<dbReference type="PANTHER" id="PTHR19969:SF5">
    <property type="entry name" value="CRK-LIKE PROTEIN"/>
    <property type="match status" value="1"/>
</dbReference>
<dbReference type="Gene3D" id="3.30.505.10">
    <property type="entry name" value="SH2 domain"/>
    <property type="match status" value="1"/>
</dbReference>
<dbReference type="PROSITE" id="PS50001">
    <property type="entry name" value="SH2"/>
    <property type="match status" value="1"/>
</dbReference>
<dbReference type="PANTHER" id="PTHR19969">
    <property type="entry name" value="SH2-SH3 ADAPTOR PROTEIN-RELATED"/>
    <property type="match status" value="1"/>
</dbReference>